<dbReference type="InterPro" id="IPR007152">
    <property type="entry name" value="DUF354"/>
</dbReference>
<dbReference type="Proteomes" id="UP000033058">
    <property type="component" value="Chromosome"/>
</dbReference>
<accession>A0A0E3PZS0</accession>
<dbReference type="AlphaFoldDB" id="A0A0E3PZS0"/>
<dbReference type="PATRIC" id="fig|1434117.4.peg.3215"/>
<proteinExistence type="predicted"/>
<gene>
    <name evidence="1" type="ORF">MSMAW_2528</name>
</gene>
<dbReference type="SUPFAM" id="SSF53756">
    <property type="entry name" value="UDP-Glycosyltransferase/glycogen phosphorylase"/>
    <property type="match status" value="1"/>
</dbReference>
<evidence type="ECO:0008006" key="3">
    <source>
        <dbReference type="Google" id="ProtNLM"/>
    </source>
</evidence>
<name>A0A0E3PZS0_METMZ</name>
<reference evidence="1 2" key="1">
    <citation type="submission" date="2014-07" db="EMBL/GenBank/DDBJ databases">
        <title>Methanogenic archaea and the global carbon cycle.</title>
        <authorList>
            <person name="Henriksen J.R."/>
            <person name="Luke J."/>
            <person name="Reinhart S."/>
            <person name="Benedict M.N."/>
            <person name="Youngblut N.D."/>
            <person name="Metcalf M.E."/>
            <person name="Whitaker R.J."/>
            <person name="Metcalf W.W."/>
        </authorList>
    </citation>
    <scope>NUCLEOTIDE SEQUENCE [LARGE SCALE GENOMIC DNA]</scope>
    <source>
        <strain evidence="1 2">WWM610</strain>
    </source>
</reference>
<dbReference type="Pfam" id="PF04007">
    <property type="entry name" value="DUF354"/>
    <property type="match status" value="1"/>
</dbReference>
<evidence type="ECO:0000313" key="2">
    <source>
        <dbReference type="Proteomes" id="UP000033058"/>
    </source>
</evidence>
<protein>
    <recommendedName>
        <fullName evidence="3">DUF354 domain-containing protein</fullName>
    </recommendedName>
</protein>
<evidence type="ECO:0000313" key="1">
    <source>
        <dbReference type="EMBL" id="AKB41519.1"/>
    </source>
</evidence>
<dbReference type="PANTHER" id="PTHR39662">
    <property type="entry name" value="DUF354 DOMAIN-CONTAINING PROTEIN-RELATED"/>
    <property type="match status" value="1"/>
</dbReference>
<dbReference type="EMBL" id="CP009509">
    <property type="protein sequence ID" value="AKB41519.1"/>
    <property type="molecule type" value="Genomic_DNA"/>
</dbReference>
<sequence length="348" mass="39903">MKVLFNVGHPAQVHLFKNLLWNLEKKGHICKITAVEKEVSLNLLDAYGFEYDVVGSSKLTSFSKAIEMLRIEYKLYKIAKSFKPDILVGGVGNVYISHLGKLIGKNSIVFDDTEHSKIEHFLMDPFATVICTPSCYRLDMGKKQIRYHGNHELAYLHPNYFTPDAKVLNELGLKKDDTFIILRFVSWGAIHDVGHTGLTLEDKRNAVKEFEKYGRVLITSEKPLQKEFEQYRINVSPEKMHDLLYYATLLYGESATMASECAVLGTHAIFCDYAGRGYTDEEEKRYGLVYNFYNEESMGKDSLAKALELLNNPFLKKEGRQKREKLLAESIDVTSFMEDIIEKYADME</sequence>
<dbReference type="PIRSF" id="PIRSF005357">
    <property type="entry name" value="UCP005357"/>
    <property type="match status" value="1"/>
</dbReference>
<dbReference type="HOGENOM" id="CLU_064233_0_0_2"/>
<dbReference type="PANTHER" id="PTHR39662:SF1">
    <property type="entry name" value="DUF354 DOMAIN-CONTAINING PROTEIN"/>
    <property type="match status" value="1"/>
</dbReference>
<organism evidence="1 2">
    <name type="scientific">Methanosarcina mazei WWM610</name>
    <dbReference type="NCBI Taxonomy" id="1434117"/>
    <lineage>
        <taxon>Archaea</taxon>
        <taxon>Methanobacteriati</taxon>
        <taxon>Methanobacteriota</taxon>
        <taxon>Stenosarchaea group</taxon>
        <taxon>Methanomicrobia</taxon>
        <taxon>Methanosarcinales</taxon>
        <taxon>Methanosarcinaceae</taxon>
        <taxon>Methanosarcina</taxon>
    </lineage>
</organism>